<evidence type="ECO:0000313" key="3">
    <source>
        <dbReference type="Proteomes" id="UP001371456"/>
    </source>
</evidence>
<gene>
    <name evidence="2" type="ORF">RDI58_000360</name>
</gene>
<sequence length="92" mass="10452">MGDYCIVIVEGWARSRMNSAPQSRYYSRIHGVLAASRLRSQTPIYRPGKPRDKEGTDREFEGAGVSSREEQDIIQKAKRFNQMCEGVSVTIK</sequence>
<accession>A0AAN8UA04</accession>
<organism evidence="2 3">
    <name type="scientific">Solanum bulbocastanum</name>
    <name type="common">Wild potato</name>
    <dbReference type="NCBI Taxonomy" id="147425"/>
    <lineage>
        <taxon>Eukaryota</taxon>
        <taxon>Viridiplantae</taxon>
        <taxon>Streptophyta</taxon>
        <taxon>Embryophyta</taxon>
        <taxon>Tracheophyta</taxon>
        <taxon>Spermatophyta</taxon>
        <taxon>Magnoliopsida</taxon>
        <taxon>eudicotyledons</taxon>
        <taxon>Gunneridae</taxon>
        <taxon>Pentapetalae</taxon>
        <taxon>asterids</taxon>
        <taxon>lamiids</taxon>
        <taxon>Solanales</taxon>
        <taxon>Solanaceae</taxon>
        <taxon>Solanoideae</taxon>
        <taxon>Solaneae</taxon>
        <taxon>Solanum</taxon>
    </lineage>
</organism>
<name>A0AAN8UA04_SOLBU</name>
<feature type="region of interest" description="Disordered" evidence="1">
    <location>
        <begin position="41"/>
        <end position="68"/>
    </location>
</feature>
<dbReference type="Proteomes" id="UP001371456">
    <property type="component" value="Unassembled WGS sequence"/>
</dbReference>
<proteinExistence type="predicted"/>
<evidence type="ECO:0000313" key="2">
    <source>
        <dbReference type="EMBL" id="KAK6802580.1"/>
    </source>
</evidence>
<comment type="caution">
    <text evidence="2">The sequence shown here is derived from an EMBL/GenBank/DDBJ whole genome shotgun (WGS) entry which is preliminary data.</text>
</comment>
<dbReference type="EMBL" id="JBANQN010000001">
    <property type="protein sequence ID" value="KAK6802580.1"/>
    <property type="molecule type" value="Genomic_DNA"/>
</dbReference>
<keyword evidence="3" id="KW-1185">Reference proteome</keyword>
<dbReference type="AlphaFoldDB" id="A0AAN8UA04"/>
<evidence type="ECO:0000256" key="1">
    <source>
        <dbReference type="SAM" id="MobiDB-lite"/>
    </source>
</evidence>
<protein>
    <submittedName>
        <fullName evidence="2">Uncharacterized protein</fullName>
    </submittedName>
</protein>
<reference evidence="2 3" key="1">
    <citation type="submission" date="2024-02" db="EMBL/GenBank/DDBJ databases">
        <title>de novo genome assembly of Solanum bulbocastanum strain 11H21.</title>
        <authorList>
            <person name="Hosaka A.J."/>
        </authorList>
    </citation>
    <scope>NUCLEOTIDE SEQUENCE [LARGE SCALE GENOMIC DNA]</scope>
    <source>
        <tissue evidence="2">Young leaves</tissue>
    </source>
</reference>
<feature type="compositionally biased region" description="Basic and acidic residues" evidence="1">
    <location>
        <begin position="49"/>
        <end position="68"/>
    </location>
</feature>